<reference evidence="2" key="1">
    <citation type="journal article" date="2023" name="Mol. Phylogenet. Evol.">
        <title>Genome-scale phylogeny and comparative genomics of the fungal order Sordariales.</title>
        <authorList>
            <person name="Hensen N."/>
            <person name="Bonometti L."/>
            <person name="Westerberg I."/>
            <person name="Brannstrom I.O."/>
            <person name="Guillou S."/>
            <person name="Cros-Aarteil S."/>
            <person name="Calhoun S."/>
            <person name="Haridas S."/>
            <person name="Kuo A."/>
            <person name="Mondo S."/>
            <person name="Pangilinan J."/>
            <person name="Riley R."/>
            <person name="LaButti K."/>
            <person name="Andreopoulos B."/>
            <person name="Lipzen A."/>
            <person name="Chen C."/>
            <person name="Yan M."/>
            <person name="Daum C."/>
            <person name="Ng V."/>
            <person name="Clum A."/>
            <person name="Steindorff A."/>
            <person name="Ohm R.A."/>
            <person name="Martin F."/>
            <person name="Silar P."/>
            <person name="Natvig D.O."/>
            <person name="Lalanne C."/>
            <person name="Gautier V."/>
            <person name="Ament-Velasquez S.L."/>
            <person name="Kruys A."/>
            <person name="Hutchinson M.I."/>
            <person name="Powell A.J."/>
            <person name="Barry K."/>
            <person name="Miller A.N."/>
            <person name="Grigoriev I.V."/>
            <person name="Debuchy R."/>
            <person name="Gladieux P."/>
            <person name="Hiltunen Thoren M."/>
            <person name="Johannesson H."/>
        </authorList>
    </citation>
    <scope>NUCLEOTIDE SEQUENCE</scope>
    <source>
        <strain evidence="2">CBS 232.78</strain>
    </source>
</reference>
<dbReference type="Pfam" id="PF12708">
    <property type="entry name" value="Pect-lyase_RHGA_epim"/>
    <property type="match status" value="2"/>
</dbReference>
<evidence type="ECO:0000313" key="3">
    <source>
        <dbReference type="Proteomes" id="UP001285441"/>
    </source>
</evidence>
<sequence>MNETVAKAAALLAEVDAAAQYKNGTLHTDYSEMFQNHEKAPAHVGRFVNSSNRNGAATAYWMDTMNPDEHGQAPFVNDYEYSIFWSVKFYCAVGDGVHDDTAAFNLAIQDGKRCGKYCLSSTVSPRAFSTQIVGNPNNLPVIKASVDFVGKDGTTRDHQLGRLYRRKWWSGVVSPVANFYRQVRNLRIDISVVKALKASCIHWQTNAENGSGGYMGNLNFYGGAIGIDGGEQQFTANEMYFSGCRVAVQVTWDWGYSCKSIYVINADIAFKMLLDDGTHGIGSIHIQDATILTTKIGVQVFPITGARATGNTAILLDNVGLDNFGSLVVYTNGKVLLGGGANDSLQVDVWSVESQYAMGDNYWDGETDIDGDVKTDDTAAFQVVFGYSIKPTANGLVQIGDGSDDIKIYNLINIGAQVMVVNDISANNRMLSMLISADDNLFSTSPPWWSIINILGLSEAADGDNDKIFPPHRNFFALGDSSTPAAVAARQALSKTPRRTPASSAIYVDVDHVYNGHRFCEPGYSSPDSTKNWFFNVATSDVHSDLSIVPDDDPMTTTTHQPLFDISSIDPKTCTSPQFCMPDVPGRAILCVMSAYFRANNNKPL</sequence>
<protein>
    <recommendedName>
        <fullName evidence="1">Rhamnogalacturonase A/B/Epimerase-like pectate lyase domain-containing protein</fullName>
    </recommendedName>
</protein>
<organism evidence="2 3">
    <name type="scientific">Podospora didyma</name>
    <dbReference type="NCBI Taxonomy" id="330526"/>
    <lineage>
        <taxon>Eukaryota</taxon>
        <taxon>Fungi</taxon>
        <taxon>Dikarya</taxon>
        <taxon>Ascomycota</taxon>
        <taxon>Pezizomycotina</taxon>
        <taxon>Sordariomycetes</taxon>
        <taxon>Sordariomycetidae</taxon>
        <taxon>Sordariales</taxon>
        <taxon>Podosporaceae</taxon>
        <taxon>Podospora</taxon>
    </lineage>
</organism>
<comment type="caution">
    <text evidence="2">The sequence shown here is derived from an EMBL/GenBank/DDBJ whole genome shotgun (WGS) entry which is preliminary data.</text>
</comment>
<feature type="domain" description="Rhamnogalacturonase A/B/Epimerase-like pectate lyase" evidence="1">
    <location>
        <begin position="84"/>
        <end position="206"/>
    </location>
</feature>
<dbReference type="InterPro" id="IPR011050">
    <property type="entry name" value="Pectin_lyase_fold/virulence"/>
</dbReference>
<dbReference type="Proteomes" id="UP001285441">
    <property type="component" value="Unassembled WGS sequence"/>
</dbReference>
<dbReference type="InterPro" id="IPR024535">
    <property type="entry name" value="RHGA/B-epi-like_pectate_lyase"/>
</dbReference>
<name>A0AAE0K2B1_9PEZI</name>
<proteinExistence type="predicted"/>
<reference evidence="2" key="2">
    <citation type="submission" date="2023-06" db="EMBL/GenBank/DDBJ databases">
        <authorList>
            <consortium name="Lawrence Berkeley National Laboratory"/>
            <person name="Haridas S."/>
            <person name="Hensen N."/>
            <person name="Bonometti L."/>
            <person name="Westerberg I."/>
            <person name="Brannstrom I.O."/>
            <person name="Guillou S."/>
            <person name="Cros-Aarteil S."/>
            <person name="Calhoun S."/>
            <person name="Kuo A."/>
            <person name="Mondo S."/>
            <person name="Pangilinan J."/>
            <person name="Riley R."/>
            <person name="LaButti K."/>
            <person name="Andreopoulos B."/>
            <person name="Lipzen A."/>
            <person name="Chen C."/>
            <person name="Yanf M."/>
            <person name="Daum C."/>
            <person name="Ng V."/>
            <person name="Clum A."/>
            <person name="Steindorff A."/>
            <person name="Ohm R."/>
            <person name="Martin F."/>
            <person name="Silar P."/>
            <person name="Natvig D."/>
            <person name="Lalanne C."/>
            <person name="Gautier V."/>
            <person name="Ament-velasquez S.L."/>
            <person name="Kruys A."/>
            <person name="Hutchinson M.I."/>
            <person name="Powell A.J."/>
            <person name="Barry K."/>
            <person name="Miller A.N."/>
            <person name="Grigoriev I.V."/>
            <person name="Debuchy R."/>
            <person name="Gladieux P."/>
            <person name="Thoren M.H."/>
            <person name="Johannesson H."/>
        </authorList>
    </citation>
    <scope>NUCLEOTIDE SEQUENCE</scope>
    <source>
        <strain evidence="2">CBS 232.78</strain>
    </source>
</reference>
<keyword evidence="3" id="KW-1185">Reference proteome</keyword>
<evidence type="ECO:0000313" key="2">
    <source>
        <dbReference type="EMBL" id="KAK3368753.1"/>
    </source>
</evidence>
<dbReference type="AlphaFoldDB" id="A0AAE0K2B1"/>
<evidence type="ECO:0000259" key="1">
    <source>
        <dbReference type="Pfam" id="PF12708"/>
    </source>
</evidence>
<gene>
    <name evidence="2" type="ORF">B0H63DRAFT_529120</name>
</gene>
<dbReference type="SUPFAM" id="SSF51126">
    <property type="entry name" value="Pectin lyase-like"/>
    <property type="match status" value="1"/>
</dbReference>
<dbReference type="Gene3D" id="2.160.20.10">
    <property type="entry name" value="Single-stranded right-handed beta-helix, Pectin lyase-like"/>
    <property type="match status" value="1"/>
</dbReference>
<feature type="domain" description="Rhamnogalacturonase A/B/Epimerase-like pectate lyase" evidence="1">
    <location>
        <begin position="207"/>
        <end position="266"/>
    </location>
</feature>
<dbReference type="InterPro" id="IPR012334">
    <property type="entry name" value="Pectin_lyas_fold"/>
</dbReference>
<dbReference type="EMBL" id="JAULSW010000010">
    <property type="protein sequence ID" value="KAK3368753.1"/>
    <property type="molecule type" value="Genomic_DNA"/>
</dbReference>
<accession>A0AAE0K2B1</accession>